<accession>A0A0C3G564</accession>
<dbReference type="HOGENOM" id="CLU_1349378_0_0_1"/>
<organism evidence="2 3">
    <name type="scientific">Piloderma croceum (strain F 1598)</name>
    <dbReference type="NCBI Taxonomy" id="765440"/>
    <lineage>
        <taxon>Eukaryota</taxon>
        <taxon>Fungi</taxon>
        <taxon>Dikarya</taxon>
        <taxon>Basidiomycota</taxon>
        <taxon>Agaricomycotina</taxon>
        <taxon>Agaricomycetes</taxon>
        <taxon>Agaricomycetidae</taxon>
        <taxon>Atheliales</taxon>
        <taxon>Atheliaceae</taxon>
        <taxon>Piloderma</taxon>
    </lineage>
</organism>
<evidence type="ECO:0000259" key="1">
    <source>
        <dbReference type="Pfam" id="PF01693"/>
    </source>
</evidence>
<dbReference type="EMBL" id="KN832971">
    <property type="protein sequence ID" value="KIM91405.1"/>
    <property type="molecule type" value="Genomic_DNA"/>
</dbReference>
<name>A0A0C3G564_PILCF</name>
<dbReference type="Pfam" id="PF01693">
    <property type="entry name" value="Cauli_VI"/>
    <property type="match status" value="1"/>
</dbReference>
<dbReference type="AlphaFoldDB" id="A0A0C3G564"/>
<dbReference type="InterPro" id="IPR011320">
    <property type="entry name" value="RNase_H1_N"/>
</dbReference>
<dbReference type="Gene3D" id="3.40.970.10">
    <property type="entry name" value="Ribonuclease H1, N-terminal domain"/>
    <property type="match status" value="1"/>
</dbReference>
<reference evidence="3" key="2">
    <citation type="submission" date="2015-01" db="EMBL/GenBank/DDBJ databases">
        <title>Evolutionary Origins and Diversification of the Mycorrhizal Mutualists.</title>
        <authorList>
            <consortium name="DOE Joint Genome Institute"/>
            <consortium name="Mycorrhizal Genomics Consortium"/>
            <person name="Kohler A."/>
            <person name="Kuo A."/>
            <person name="Nagy L.G."/>
            <person name="Floudas D."/>
            <person name="Copeland A."/>
            <person name="Barry K.W."/>
            <person name="Cichocki N."/>
            <person name="Veneault-Fourrey C."/>
            <person name="LaButti K."/>
            <person name="Lindquist E.A."/>
            <person name="Lipzen A."/>
            <person name="Lundell T."/>
            <person name="Morin E."/>
            <person name="Murat C."/>
            <person name="Riley R."/>
            <person name="Ohm R."/>
            <person name="Sun H."/>
            <person name="Tunlid A."/>
            <person name="Henrissat B."/>
            <person name="Grigoriev I.V."/>
            <person name="Hibbett D.S."/>
            <person name="Martin F."/>
        </authorList>
    </citation>
    <scope>NUCLEOTIDE SEQUENCE [LARGE SCALE GENOMIC DNA]</scope>
    <source>
        <strain evidence="3">F 1598</strain>
    </source>
</reference>
<evidence type="ECO:0000313" key="3">
    <source>
        <dbReference type="Proteomes" id="UP000054166"/>
    </source>
</evidence>
<reference evidence="2 3" key="1">
    <citation type="submission" date="2014-04" db="EMBL/GenBank/DDBJ databases">
        <authorList>
            <consortium name="DOE Joint Genome Institute"/>
            <person name="Kuo A."/>
            <person name="Tarkka M."/>
            <person name="Buscot F."/>
            <person name="Kohler A."/>
            <person name="Nagy L.G."/>
            <person name="Floudas D."/>
            <person name="Copeland A."/>
            <person name="Barry K.W."/>
            <person name="Cichocki N."/>
            <person name="Veneault-Fourrey C."/>
            <person name="LaButti K."/>
            <person name="Lindquist E.A."/>
            <person name="Lipzen A."/>
            <person name="Lundell T."/>
            <person name="Morin E."/>
            <person name="Murat C."/>
            <person name="Sun H."/>
            <person name="Tunlid A."/>
            <person name="Henrissat B."/>
            <person name="Grigoriev I.V."/>
            <person name="Hibbett D.S."/>
            <person name="Martin F."/>
            <person name="Nordberg H.P."/>
            <person name="Cantor M.N."/>
            <person name="Hua S.X."/>
        </authorList>
    </citation>
    <scope>NUCLEOTIDE SEQUENCE [LARGE SCALE GENOMIC DNA]</scope>
    <source>
        <strain evidence="2 3">F 1598</strain>
    </source>
</reference>
<dbReference type="InParanoid" id="A0A0C3G564"/>
<proteinExistence type="predicted"/>
<dbReference type="InterPro" id="IPR037056">
    <property type="entry name" value="RNase_H1_N_sf"/>
</dbReference>
<dbReference type="InterPro" id="IPR009027">
    <property type="entry name" value="Ribosomal_bL9/RNase_H1_N"/>
</dbReference>
<evidence type="ECO:0000313" key="2">
    <source>
        <dbReference type="EMBL" id="KIM91405.1"/>
    </source>
</evidence>
<gene>
    <name evidence="2" type="ORF">PILCRDRAFT_601</name>
</gene>
<dbReference type="SUPFAM" id="SSF55658">
    <property type="entry name" value="L9 N-domain-like"/>
    <property type="match status" value="1"/>
</dbReference>
<dbReference type="OrthoDB" id="3270804at2759"/>
<sequence length="203" mass="21403">MSAPSNTNSSEAPDPMLRSSPLRHLMALGQSLGARSQVLCATTDQRSTLTRISFTFDDDMPFCSCDPLESIRTDDTILANSTAILPAATANPCTSPPPSPALSAISTTIVDDNESVSSALDSAFNSLDITGMLGPPPAREVNYDHSWYAVTIGKKVGVFCGWSNVAPHVIGVPGAYYKPAADQHVAQAIYNSAFAARKVSVVL</sequence>
<protein>
    <recommendedName>
        <fullName evidence="1">Ribonuclease H1 N-terminal domain-containing protein</fullName>
    </recommendedName>
</protein>
<keyword evidence="3" id="KW-1185">Reference proteome</keyword>
<feature type="domain" description="Ribonuclease H1 N-terminal" evidence="1">
    <location>
        <begin position="147"/>
        <end position="179"/>
    </location>
</feature>
<dbReference type="Proteomes" id="UP000054166">
    <property type="component" value="Unassembled WGS sequence"/>
</dbReference>